<keyword evidence="3" id="KW-0238">DNA-binding</keyword>
<dbReference type="PROSITE" id="PS50930">
    <property type="entry name" value="HTH_LYTTR"/>
    <property type="match status" value="1"/>
</dbReference>
<dbReference type="PANTHER" id="PTHR37299:SF1">
    <property type="entry name" value="STAGE 0 SPORULATION PROTEIN A HOMOLOG"/>
    <property type="match status" value="1"/>
</dbReference>
<dbReference type="EMBL" id="JAVRHR010000001">
    <property type="protein sequence ID" value="MDT0605940.1"/>
    <property type="molecule type" value="Genomic_DNA"/>
</dbReference>
<protein>
    <submittedName>
        <fullName evidence="3">LytTR family DNA-binding domain-containing protein</fullName>
    </submittedName>
</protein>
<feature type="transmembrane region" description="Helical" evidence="1">
    <location>
        <begin position="97"/>
        <end position="118"/>
    </location>
</feature>
<keyword evidence="1" id="KW-0812">Transmembrane</keyword>
<dbReference type="InterPro" id="IPR046947">
    <property type="entry name" value="LytR-like"/>
</dbReference>
<evidence type="ECO:0000313" key="4">
    <source>
        <dbReference type="Proteomes" id="UP001255246"/>
    </source>
</evidence>
<evidence type="ECO:0000256" key="1">
    <source>
        <dbReference type="SAM" id="Phobius"/>
    </source>
</evidence>
<organism evidence="3 4">
    <name type="scientific">Croceitalea rosinachiae</name>
    <dbReference type="NCBI Taxonomy" id="3075596"/>
    <lineage>
        <taxon>Bacteria</taxon>
        <taxon>Pseudomonadati</taxon>
        <taxon>Bacteroidota</taxon>
        <taxon>Flavobacteriia</taxon>
        <taxon>Flavobacteriales</taxon>
        <taxon>Flavobacteriaceae</taxon>
        <taxon>Croceitalea</taxon>
    </lineage>
</organism>
<name>A0ABU3A7S3_9FLAO</name>
<proteinExistence type="predicted"/>
<keyword evidence="1" id="KW-0472">Membrane</keyword>
<evidence type="ECO:0000259" key="2">
    <source>
        <dbReference type="PROSITE" id="PS50930"/>
    </source>
</evidence>
<feature type="transmembrane region" description="Helical" evidence="1">
    <location>
        <begin position="53"/>
        <end position="77"/>
    </location>
</feature>
<dbReference type="Gene3D" id="2.40.50.1020">
    <property type="entry name" value="LytTr DNA-binding domain"/>
    <property type="match status" value="1"/>
</dbReference>
<dbReference type="Proteomes" id="UP001255246">
    <property type="component" value="Unassembled WGS sequence"/>
</dbReference>
<keyword evidence="4" id="KW-1185">Reference proteome</keyword>
<keyword evidence="1" id="KW-1133">Transmembrane helix</keyword>
<feature type="transmembrane region" description="Helical" evidence="1">
    <location>
        <begin position="20"/>
        <end position="41"/>
    </location>
</feature>
<accession>A0ABU3A7S3</accession>
<sequence>MTINVNWTSSWVAEKFLPESVAPHIAIAFPLIFIGNAFWLLPKYFNKRGWPYYLVILIGSITLFELIRAFIFSLLIALQSPFILKFTSEFLGDNSLIFGPLNVMILNAFFWSFVYRFFWDWWINHERVFKLKKENQILQSKISESHIISNRLTKHSMQETFLIKKSKSVFILKTVNVVCFQAQGDFIVAIDDDNRRHIINTSLKNIKSKLNENSFFQINRSEIVNINFIKEYTPHIKNRLKISTILPGKTFYSSNRRTPEFRKWVSSTN</sequence>
<dbReference type="InterPro" id="IPR007492">
    <property type="entry name" value="LytTR_DNA-bd_dom"/>
</dbReference>
<dbReference type="Pfam" id="PF04397">
    <property type="entry name" value="LytTR"/>
    <property type="match status" value="1"/>
</dbReference>
<dbReference type="PANTHER" id="PTHR37299">
    <property type="entry name" value="TRANSCRIPTIONAL REGULATOR-RELATED"/>
    <property type="match status" value="1"/>
</dbReference>
<evidence type="ECO:0000313" key="3">
    <source>
        <dbReference type="EMBL" id="MDT0605940.1"/>
    </source>
</evidence>
<reference evidence="3 4" key="1">
    <citation type="submission" date="2023-09" db="EMBL/GenBank/DDBJ databases">
        <authorList>
            <person name="Rey-Velasco X."/>
        </authorList>
    </citation>
    <scope>NUCLEOTIDE SEQUENCE [LARGE SCALE GENOMIC DNA]</scope>
    <source>
        <strain evidence="3 4">F388</strain>
    </source>
</reference>
<dbReference type="RefSeq" id="WP_311349503.1">
    <property type="nucleotide sequence ID" value="NZ_JAVRHR010000001.1"/>
</dbReference>
<comment type="caution">
    <text evidence="3">The sequence shown here is derived from an EMBL/GenBank/DDBJ whole genome shotgun (WGS) entry which is preliminary data.</text>
</comment>
<dbReference type="GO" id="GO:0003677">
    <property type="term" value="F:DNA binding"/>
    <property type="evidence" value="ECO:0007669"/>
    <property type="project" value="UniProtKB-KW"/>
</dbReference>
<feature type="domain" description="HTH LytTR-type" evidence="2">
    <location>
        <begin position="161"/>
        <end position="267"/>
    </location>
</feature>
<dbReference type="SMART" id="SM00850">
    <property type="entry name" value="LytTR"/>
    <property type="match status" value="1"/>
</dbReference>
<gene>
    <name evidence="3" type="ORF">RM706_02815</name>
</gene>